<dbReference type="InterPro" id="IPR036249">
    <property type="entry name" value="Thioredoxin-like_sf"/>
</dbReference>
<dbReference type="Pfam" id="PF07976">
    <property type="entry name" value="Phe_hydrox_dim"/>
    <property type="match status" value="1"/>
</dbReference>
<gene>
    <name evidence="8" type="ORF">BG015_005292</name>
</gene>
<keyword evidence="3" id="KW-0285">Flavoprotein</keyword>
<dbReference type="Gene3D" id="3.40.30.20">
    <property type="match status" value="1"/>
</dbReference>
<dbReference type="InterPro" id="IPR036188">
    <property type="entry name" value="FAD/NAD-bd_sf"/>
</dbReference>
<dbReference type="InterPro" id="IPR038220">
    <property type="entry name" value="PHOX_C_sf"/>
</dbReference>
<dbReference type="SUPFAM" id="SSF51905">
    <property type="entry name" value="FAD/NAD(P)-binding domain"/>
    <property type="match status" value="1"/>
</dbReference>
<dbReference type="InterPro" id="IPR050641">
    <property type="entry name" value="RIFMO-like"/>
</dbReference>
<dbReference type="Pfam" id="PF01494">
    <property type="entry name" value="FAD_binding_3"/>
    <property type="match status" value="1"/>
</dbReference>
<dbReference type="Gene3D" id="3.50.50.60">
    <property type="entry name" value="FAD/NAD(P)-binding domain"/>
    <property type="match status" value="1"/>
</dbReference>
<evidence type="ECO:0000256" key="3">
    <source>
        <dbReference type="ARBA" id="ARBA00022630"/>
    </source>
</evidence>
<accession>A0A9P5UXC7</accession>
<evidence type="ECO:0000259" key="6">
    <source>
        <dbReference type="Pfam" id="PF01494"/>
    </source>
</evidence>
<keyword evidence="5" id="KW-0560">Oxidoreductase</keyword>
<evidence type="ECO:0000256" key="4">
    <source>
        <dbReference type="ARBA" id="ARBA00022827"/>
    </source>
</evidence>
<organism evidence="8 9">
    <name type="scientific">Linnemannia schmuckeri</name>
    <dbReference type="NCBI Taxonomy" id="64567"/>
    <lineage>
        <taxon>Eukaryota</taxon>
        <taxon>Fungi</taxon>
        <taxon>Fungi incertae sedis</taxon>
        <taxon>Mucoromycota</taxon>
        <taxon>Mortierellomycotina</taxon>
        <taxon>Mortierellomycetes</taxon>
        <taxon>Mortierellales</taxon>
        <taxon>Mortierellaceae</taxon>
        <taxon>Linnemannia</taxon>
    </lineage>
</organism>
<dbReference type="InterPro" id="IPR012941">
    <property type="entry name" value="Phe_hydrox_C_dim_dom"/>
</dbReference>
<dbReference type="AlphaFoldDB" id="A0A9P5UXC7"/>
<dbReference type="SUPFAM" id="SSF52833">
    <property type="entry name" value="Thioredoxin-like"/>
    <property type="match status" value="1"/>
</dbReference>
<reference evidence="8" key="1">
    <citation type="journal article" date="2020" name="Fungal Divers.">
        <title>Resolving the Mortierellaceae phylogeny through synthesis of multi-gene phylogenetics and phylogenomics.</title>
        <authorList>
            <person name="Vandepol N."/>
            <person name="Liber J."/>
            <person name="Desiro A."/>
            <person name="Na H."/>
            <person name="Kennedy M."/>
            <person name="Barry K."/>
            <person name="Grigoriev I.V."/>
            <person name="Miller A.N."/>
            <person name="O'Donnell K."/>
            <person name="Stajich J.E."/>
            <person name="Bonito G."/>
        </authorList>
    </citation>
    <scope>NUCLEOTIDE SEQUENCE</scope>
    <source>
        <strain evidence="8">NRRL 6426</strain>
    </source>
</reference>
<keyword evidence="9" id="KW-1185">Reference proteome</keyword>
<dbReference type="EMBL" id="JAAAUQ010002454">
    <property type="protein sequence ID" value="KAF9123544.1"/>
    <property type="molecule type" value="Genomic_DNA"/>
</dbReference>
<evidence type="ECO:0000256" key="2">
    <source>
        <dbReference type="ARBA" id="ARBA00007801"/>
    </source>
</evidence>
<dbReference type="OrthoDB" id="2690153at2759"/>
<comment type="similarity">
    <text evidence="2">Belongs to the PheA/TfdB FAD monooxygenase family.</text>
</comment>
<name>A0A9P5UXC7_9FUNG</name>
<dbReference type="GO" id="GO:0071949">
    <property type="term" value="F:FAD binding"/>
    <property type="evidence" value="ECO:0007669"/>
    <property type="project" value="InterPro"/>
</dbReference>
<feature type="domain" description="FAD-binding" evidence="6">
    <location>
        <begin position="19"/>
        <end position="396"/>
    </location>
</feature>
<comment type="caution">
    <text evidence="8">The sequence shown here is derived from an EMBL/GenBank/DDBJ whole genome shotgun (WGS) entry which is preliminary data.</text>
</comment>
<proteinExistence type="inferred from homology"/>
<comment type="cofactor">
    <cofactor evidence="1">
        <name>FAD</name>
        <dbReference type="ChEBI" id="CHEBI:57692"/>
    </cofactor>
</comment>
<evidence type="ECO:0008006" key="10">
    <source>
        <dbReference type="Google" id="ProtNLM"/>
    </source>
</evidence>
<feature type="domain" description="Phenol hydroxylase-like C-terminal dimerisation" evidence="7">
    <location>
        <begin position="495"/>
        <end position="649"/>
    </location>
</feature>
<evidence type="ECO:0000313" key="8">
    <source>
        <dbReference type="EMBL" id="KAF9123544.1"/>
    </source>
</evidence>
<dbReference type="PANTHER" id="PTHR43004">
    <property type="entry name" value="TRK SYSTEM POTASSIUM UPTAKE PROTEIN"/>
    <property type="match status" value="1"/>
</dbReference>
<dbReference type="Gene3D" id="3.30.9.10">
    <property type="entry name" value="D-Amino Acid Oxidase, subunit A, domain 2"/>
    <property type="match status" value="1"/>
</dbReference>
<evidence type="ECO:0000313" key="9">
    <source>
        <dbReference type="Proteomes" id="UP000748756"/>
    </source>
</evidence>
<dbReference type="Proteomes" id="UP000748756">
    <property type="component" value="Unassembled WGS sequence"/>
</dbReference>
<dbReference type="PRINTS" id="PR00420">
    <property type="entry name" value="RNGMNOXGNASE"/>
</dbReference>
<dbReference type="PANTHER" id="PTHR43004:SF19">
    <property type="entry name" value="BINDING MONOOXYGENASE, PUTATIVE (JCVI)-RELATED"/>
    <property type="match status" value="1"/>
</dbReference>
<keyword evidence="4" id="KW-0274">FAD</keyword>
<evidence type="ECO:0000256" key="1">
    <source>
        <dbReference type="ARBA" id="ARBA00001974"/>
    </source>
</evidence>
<dbReference type="InterPro" id="IPR002938">
    <property type="entry name" value="FAD-bd"/>
</dbReference>
<evidence type="ECO:0000256" key="5">
    <source>
        <dbReference type="ARBA" id="ARBA00023002"/>
    </source>
</evidence>
<sequence length="654" mass="72810">MTAASSSSFNSPTPANMPPVLIVGGGPVGLFQALLLTKLGVSVRIIERERSISPLSKALGLQARSMEIFRLAGVIDPFLKKGSPISNLNFYSAGKHFATMPIVGTPEDTEYCYGLFLEQKATSEILRDELAKLGVKVDYGWELMDTKVIENGSHDKTYVETTIRRALSGDNTAPEENLMIGIVDERTEQKDKEYETEVVRSKYMIACDGGRSTVRHKLNIGFAGRTLTSKTFMWDGNADTDILVDGVTVVSNPNKRAMHLFPLSHGTIRVQIEAGVIEDGEDFAETIKNLTIDQFEAMAKDCVYPAKFNIKETIWITGFRVNERRAEQFVYKNHVFLAGDAAHIHSPAGGQGMNTGLQDAHNLAWKIAFALQGLIDPELILPTYAEREPMADRAIEVSSAILRRNQTIGYSSHYMKLAFFSVAPFVLNVMRKFNVTPDVSMLKLRYVENHINRPHASKTQPKDEYQVGVRAQCGTIRVIDSTNLSKTPTIDKINKPFRLHELLVGLGRFHILVFASTTLNSFAEAKQLAAHLEHYQSTWRNRWTYSANLNDGRKDKHDLFKIHILAGPQQSPTQGGAGWETFVDRTEGDGRLYEDIEAKVHAKFGFNGKKGSGGIVVVRPDAHVGYRVEGSQAQAWEDVNQYFSNLLTKAVVQL</sequence>
<dbReference type="GO" id="GO:0016709">
    <property type="term" value="F:oxidoreductase activity, acting on paired donors, with incorporation or reduction of molecular oxygen, NAD(P)H as one donor, and incorporation of one atom of oxygen"/>
    <property type="evidence" value="ECO:0007669"/>
    <property type="project" value="UniProtKB-ARBA"/>
</dbReference>
<protein>
    <recommendedName>
        <fullName evidence="10">FAD-binding domain-containing protein</fullName>
    </recommendedName>
</protein>
<evidence type="ECO:0000259" key="7">
    <source>
        <dbReference type="Pfam" id="PF07976"/>
    </source>
</evidence>